<dbReference type="PROSITE" id="PS51194">
    <property type="entry name" value="HELICASE_CTER"/>
    <property type="match status" value="1"/>
</dbReference>
<gene>
    <name evidence="3" type="ORF">CIK64_15245</name>
</gene>
<dbReference type="InterPro" id="IPR050742">
    <property type="entry name" value="Helicase_Restrict-Modif_Enz"/>
</dbReference>
<dbReference type="InterPro" id="IPR041635">
    <property type="entry name" value="Type_ISP_LLaBIII_C"/>
</dbReference>
<dbReference type="InterPro" id="IPR027417">
    <property type="entry name" value="P-loop_NTPase"/>
</dbReference>
<dbReference type="Gene3D" id="3.40.50.150">
    <property type="entry name" value="Vaccinia Virus protein VP39"/>
    <property type="match status" value="1"/>
</dbReference>
<dbReference type="InterPro" id="IPR011335">
    <property type="entry name" value="Restrct_endonuc-II-like"/>
</dbReference>
<sequence>MTSSVHEDAFGRLLDSLYYGALDERDKGDKFERLMRSYLMTDPAWTSQFSHVWLWSDYPDRNGRPDTGIDLVAEEVTGARVAVQCKFYDPEHVVGKKDIDSFIAASSTQEFSRRLLVSTSLKEWGTNAEAQIQELSPPLTRIGLADLADAPIDWSQFSLETPDHMVRTDAKKSPRPHQREALAAVGEGFATADRGKLIMACGTGKTYTALQVVENQTPEDATVLFLVPSISLLSQTLTEWKRDAADDFQAFAVCSDVKVGKNTDADMSTTDLLIPATTNPDKLITQTRQAAGFAGRTIVFSTYQSIDVLHDAQTMGFADFDLIICDEAHRTTGATLAGAEESAFVKVHDNNFLTASKRLYMTATPRVFDETTRQKADENSIVVASMDDETLYGDVFYRLGFGEAVQRGLLTDYKVLVLAVDEAAINKQFQSLLVDEDGELSIDDVARIVGCWKGLSSRGATPEDRGDARVAPMQRAVAFAANIKESKKTADMFDRVSHTLAQTNPASLTCQAEHVDGGMNVAIRNNKLRWLETDPGVDQCRILTNARCLSEGVDVPDLDAVMFLNPRNSQVDVVQSVGRVMRRAEGKDYGYIILPVGIPAGQEPEQALKDNKKYKVIWSVLNALRSHDDRFEAMVNKIDLNEDRDTRLEVLPTTVDDDGTIVIPTDDGQGVLDLEFPGLEQWREAIYARIVKKVGDREYWENWSTTIADIATRHTERITSLITDTTDPTVGEAFDGFVAALRASLNDGIAEADAISMLSQHVITKPVFDALFAGYDFAAHNPVSKVMETMLTTLEGNNLTAETTALDGFYASVARRAAGIDNPEGKQRVITELYEHFFKKAFPKQADALGVVYTPVEVVDFILRSVNDLSIEHFGAGISDEGVHVLDPFTGTGTFIVRLLESGIISPHDLARKYAGELHANEIMLLAYYIAAINIEATYHGLAGGGYVPFEGMVLTDTFQMSEDADTLDTTMFTSNNARATQQLNTDITVLVGNPPYSSGQTSANDNNANQTYPTLDSHIRDTYAARSGGQNKNSLYDSYIRALRWGTDRIGDKGILAYVTNGGYIDSNSADGIRKTLTHDFDHLYVYNLRGNANGAGELRKREAGNVFGGGTRTTVAIMLGVKDPAHTGDCVLHYRDIGDYLSREDKLATLEASELVTMDWETITPNIKGEWINQSSDIFDTYPPIGDKTKSSTAIPIFTTYSRGLTTARDAWVYNYNQQSLQDNVRATITTYEQVRSAYAAASRNKRTEADVAEWLKSQPEFSDPSRISWSSTLSQSLARNAKIGPSSGAVQESMYRPFSKQCVYFDKYLNERRSQLSSMFPTTNHPNHGIYMTGTGATKPFSILATAIVPDLNFWGSEGGQYFSRYKYEPLKDDEQLEFDSDGKVVIEGFKRVDSISDDALNRYQAAFGAGVSKDDIFASVYAVLHSPQYREAFAADLKRKLPRIPLPPSEEAFHAFVGAGERLLDLHLNYETVDPYPLHEQHSIEDPNSPDFYRVHKLKYAGNARNKDLSTIVYNQNITLSGIPEEAHEYMLGSRSALDWIIDRYQVKTDKASGIINNPNDWGLEHDDPRYVVDLIKRITTVSVETMKIVRSLPALELE</sequence>
<dbReference type="Pfam" id="PF18135">
    <property type="entry name" value="Type_ISP_C"/>
    <property type="match status" value="1"/>
</dbReference>
<dbReference type="InterPro" id="IPR053980">
    <property type="entry name" value="ISP_coupler"/>
</dbReference>
<accession>A0A2A3Z0A6</accession>
<dbReference type="Pfam" id="PF13156">
    <property type="entry name" value="Mrr_cat_2"/>
    <property type="match status" value="1"/>
</dbReference>
<evidence type="ECO:0000313" key="4">
    <source>
        <dbReference type="Proteomes" id="UP000217564"/>
    </source>
</evidence>
<evidence type="ECO:0000259" key="2">
    <source>
        <dbReference type="PROSITE" id="PS51194"/>
    </source>
</evidence>
<dbReference type="InterPro" id="IPR039442">
    <property type="entry name" value="Mrr-like_dom"/>
</dbReference>
<protein>
    <submittedName>
        <fullName evidence="3">Damage-inducible protein</fullName>
    </submittedName>
</protein>
<dbReference type="Gene3D" id="3.40.50.300">
    <property type="entry name" value="P-loop containing nucleotide triphosphate hydrolases"/>
    <property type="match status" value="2"/>
</dbReference>
<evidence type="ECO:0000313" key="3">
    <source>
        <dbReference type="EMBL" id="PCC45492.1"/>
    </source>
</evidence>
<dbReference type="EMBL" id="NRGP01000023">
    <property type="protein sequence ID" value="PCC45492.1"/>
    <property type="molecule type" value="Genomic_DNA"/>
</dbReference>
<dbReference type="InterPro" id="IPR014001">
    <property type="entry name" value="Helicase_ATP-bd"/>
</dbReference>
<dbReference type="PANTHER" id="PTHR47396:SF1">
    <property type="entry name" value="ATP-DEPENDENT HELICASE IRC3-RELATED"/>
    <property type="match status" value="1"/>
</dbReference>
<dbReference type="SMART" id="SM00490">
    <property type="entry name" value="HELICc"/>
    <property type="match status" value="1"/>
</dbReference>
<dbReference type="GO" id="GO:0005829">
    <property type="term" value="C:cytosol"/>
    <property type="evidence" value="ECO:0007669"/>
    <property type="project" value="TreeGrafter"/>
</dbReference>
<dbReference type="Pfam" id="PF00271">
    <property type="entry name" value="Helicase_C"/>
    <property type="match status" value="1"/>
</dbReference>
<dbReference type="Pfam" id="PF02384">
    <property type="entry name" value="N6_Mtase"/>
    <property type="match status" value="1"/>
</dbReference>
<proteinExistence type="predicted"/>
<reference evidence="3 4" key="1">
    <citation type="journal article" date="2017" name="Elife">
        <title>Extensive horizontal gene transfer in cheese-associated bacteria.</title>
        <authorList>
            <person name="Bonham K.S."/>
            <person name="Wolfe B.E."/>
            <person name="Dutton R.J."/>
        </authorList>
    </citation>
    <scope>NUCLEOTIDE SEQUENCE [LARGE SCALE GENOMIC DNA]</scope>
    <source>
        <strain evidence="3 4">947_7</strain>
    </source>
</reference>
<name>A0A2A3Z0A6_BREAU</name>
<dbReference type="GO" id="GO:0008170">
    <property type="term" value="F:N-methyltransferase activity"/>
    <property type="evidence" value="ECO:0007669"/>
    <property type="project" value="InterPro"/>
</dbReference>
<dbReference type="SUPFAM" id="SSF53335">
    <property type="entry name" value="S-adenosyl-L-methionine-dependent methyltransferases"/>
    <property type="match status" value="1"/>
</dbReference>
<feature type="domain" description="Helicase ATP-binding" evidence="1">
    <location>
        <begin position="186"/>
        <end position="383"/>
    </location>
</feature>
<dbReference type="InterPro" id="IPR029063">
    <property type="entry name" value="SAM-dependent_MTases_sf"/>
</dbReference>
<dbReference type="GO" id="GO:0003677">
    <property type="term" value="F:DNA binding"/>
    <property type="evidence" value="ECO:0007669"/>
    <property type="project" value="InterPro"/>
</dbReference>
<dbReference type="Pfam" id="PF04851">
    <property type="entry name" value="ResIII"/>
    <property type="match status" value="1"/>
</dbReference>
<dbReference type="InterPro" id="IPR006935">
    <property type="entry name" value="Helicase/UvrB_N"/>
</dbReference>
<dbReference type="SMART" id="SM00487">
    <property type="entry name" value="DEXDc"/>
    <property type="match status" value="1"/>
</dbReference>
<dbReference type="SUPFAM" id="SSF52980">
    <property type="entry name" value="Restriction endonuclease-like"/>
    <property type="match status" value="1"/>
</dbReference>
<dbReference type="SUPFAM" id="SSF52540">
    <property type="entry name" value="P-loop containing nucleoside triphosphate hydrolases"/>
    <property type="match status" value="1"/>
</dbReference>
<dbReference type="CDD" id="cd22333">
    <property type="entry name" value="LlaBIII_nuclease-like"/>
    <property type="match status" value="1"/>
</dbReference>
<dbReference type="GO" id="GO:0005524">
    <property type="term" value="F:ATP binding"/>
    <property type="evidence" value="ECO:0007669"/>
    <property type="project" value="InterPro"/>
</dbReference>
<organism evidence="3 4">
    <name type="scientific">Brevibacterium aurantiacum</name>
    <dbReference type="NCBI Taxonomy" id="273384"/>
    <lineage>
        <taxon>Bacteria</taxon>
        <taxon>Bacillati</taxon>
        <taxon>Actinomycetota</taxon>
        <taxon>Actinomycetes</taxon>
        <taxon>Micrococcales</taxon>
        <taxon>Brevibacteriaceae</taxon>
        <taxon>Brevibacterium</taxon>
    </lineage>
</organism>
<dbReference type="InterPro" id="IPR011856">
    <property type="entry name" value="tRNA_endonuc-like_dom_sf"/>
</dbReference>
<dbReference type="PRINTS" id="PR00507">
    <property type="entry name" value="N12N6MTFRASE"/>
</dbReference>
<dbReference type="Pfam" id="PF22240">
    <property type="entry name" value="ISP_coupler"/>
    <property type="match status" value="1"/>
</dbReference>
<comment type="caution">
    <text evidence="3">The sequence shown here is derived from an EMBL/GenBank/DDBJ whole genome shotgun (WGS) entry which is preliminary data.</text>
</comment>
<dbReference type="PANTHER" id="PTHR47396">
    <property type="entry name" value="TYPE I RESTRICTION ENZYME ECOKI R PROTEIN"/>
    <property type="match status" value="1"/>
</dbReference>
<dbReference type="Gene3D" id="3.40.1350.10">
    <property type="match status" value="1"/>
</dbReference>
<dbReference type="InterPro" id="IPR003356">
    <property type="entry name" value="DNA_methylase_A-5"/>
</dbReference>
<dbReference type="PROSITE" id="PS51192">
    <property type="entry name" value="HELICASE_ATP_BIND_1"/>
    <property type="match status" value="1"/>
</dbReference>
<evidence type="ECO:0000259" key="1">
    <source>
        <dbReference type="PROSITE" id="PS51192"/>
    </source>
</evidence>
<feature type="domain" description="Helicase C-terminal" evidence="2">
    <location>
        <begin position="465"/>
        <end position="659"/>
    </location>
</feature>
<dbReference type="RefSeq" id="WP_096162814.1">
    <property type="nucleotide sequence ID" value="NZ_NRGP01000023.1"/>
</dbReference>
<dbReference type="GO" id="GO:0016787">
    <property type="term" value="F:hydrolase activity"/>
    <property type="evidence" value="ECO:0007669"/>
    <property type="project" value="InterPro"/>
</dbReference>
<dbReference type="Proteomes" id="UP000217564">
    <property type="component" value="Unassembled WGS sequence"/>
</dbReference>
<dbReference type="InterPro" id="IPR001650">
    <property type="entry name" value="Helicase_C-like"/>
</dbReference>